<proteinExistence type="predicted"/>
<keyword evidence="2" id="KW-1185">Reference proteome</keyword>
<dbReference type="Proteomes" id="UP000295063">
    <property type="component" value="Unassembled WGS sequence"/>
</dbReference>
<comment type="caution">
    <text evidence="1">The sequence shown here is derived from an EMBL/GenBank/DDBJ whole genome shotgun (WGS) entry which is preliminary data.</text>
</comment>
<organism evidence="1 2">
    <name type="scientific">Anaerospora hongkongensis</name>
    <dbReference type="NCBI Taxonomy" id="244830"/>
    <lineage>
        <taxon>Bacteria</taxon>
        <taxon>Bacillati</taxon>
        <taxon>Bacillota</taxon>
        <taxon>Negativicutes</taxon>
        <taxon>Selenomonadales</taxon>
        <taxon>Sporomusaceae</taxon>
        <taxon>Anaerospora</taxon>
    </lineage>
</organism>
<dbReference type="RefSeq" id="WP_132078435.1">
    <property type="nucleotide sequence ID" value="NZ_SLUI01000005.1"/>
</dbReference>
<dbReference type="OrthoDB" id="1685030at2"/>
<dbReference type="AlphaFoldDB" id="A0A4R1Q6L9"/>
<dbReference type="EMBL" id="SLUI01000005">
    <property type="protein sequence ID" value="TCL37617.1"/>
    <property type="molecule type" value="Genomic_DNA"/>
</dbReference>
<evidence type="ECO:0000313" key="2">
    <source>
        <dbReference type="Proteomes" id="UP000295063"/>
    </source>
</evidence>
<sequence length="123" mass="14132">MSASIIPFPRKPAQNAVELEKIMRRWLAELSTDPELIEAVVARMLTFIEQYASKSFEPVFDLPVPRDLSQAETEALLEAIEKGTDAMARQVQQMINEIIIERFFLEVEIYKTRNSAVARSYLK</sequence>
<protein>
    <submittedName>
        <fullName evidence="1">Uncharacterized protein</fullName>
    </submittedName>
</protein>
<name>A0A4R1Q6L9_9FIRM</name>
<reference evidence="1 2" key="1">
    <citation type="submission" date="2019-03" db="EMBL/GenBank/DDBJ databases">
        <title>Genomic Encyclopedia of Type Strains, Phase IV (KMG-IV): sequencing the most valuable type-strain genomes for metagenomic binning, comparative biology and taxonomic classification.</title>
        <authorList>
            <person name="Goeker M."/>
        </authorList>
    </citation>
    <scope>NUCLEOTIDE SEQUENCE [LARGE SCALE GENOMIC DNA]</scope>
    <source>
        <strain evidence="1 2">DSM 15969</strain>
    </source>
</reference>
<accession>A0A4R1Q6L9</accession>
<evidence type="ECO:0000313" key="1">
    <source>
        <dbReference type="EMBL" id="TCL37617.1"/>
    </source>
</evidence>
<gene>
    <name evidence="1" type="ORF">EV210_10548</name>
</gene>